<dbReference type="Pfam" id="PF02366">
    <property type="entry name" value="PMT"/>
    <property type="match status" value="1"/>
</dbReference>
<keyword evidence="4 10" id="KW-0808">Transferase</keyword>
<sequence length="544" mass="57930">MLLALAAFVPGLFSIPAMDRDESRYAQASVQMMETGDFIDIRFQTEPRYKQPVGTYWLQSIAAAPFGGEDAPIGAHRLPGLAFSLLAVALTAWLGARLFSPTIGFSAGLVLAISLMLALEARTAKTDAILLGLGMVAQVALAMIVLREESARPKFLGWPALLWAAIGASLLVKGPIFFMVTALTLGGYALWKRDASILLKVRPLPGIALALAIFLPWFLAINLMTDWAFAAKAVGWSLLGKVTEAHEAHGGPLGYHLMLSPVTLWPGSVLLVLGVLAAWRYRSDDRVKFLIAWALPTYIVFELVATKLPHYTLPAFPAIALLIAIGMERRDVLLSRRAASIAFWIFAGLAIAAGLVVAAVPLAGRIFFEMPVGVIAPVTLALGVVAAVAVFALARRPSVNRLVATGVAAAATYTAAFAFAIPGVTPLWTSRDMGVLARSIEAEGCEFVEITVAGYREPSLAFNLGTGTLLANDGEQAADFLLVHRECGLAIVDAAEAPVFNSAINAANGTLVELGRLEGYNYVKGDPLSLTFYTLEGSNLSRPD</sequence>
<dbReference type="GO" id="GO:0016763">
    <property type="term" value="F:pentosyltransferase activity"/>
    <property type="evidence" value="ECO:0007669"/>
    <property type="project" value="TreeGrafter"/>
</dbReference>
<keyword evidence="5 8" id="KW-0812">Transmembrane</keyword>
<dbReference type="InterPro" id="IPR050297">
    <property type="entry name" value="LipidA_mod_glycosyltrf_83"/>
</dbReference>
<reference evidence="10 11" key="1">
    <citation type="journal article" date="2013" name="Int. J. Syst. Evol. Microbiol.">
        <title>Marinicauda pacifica gen. nov., sp. nov., a prosthecate alphaproteobacterium of the family Hyphomonadaceae isolated from deep seawater.</title>
        <authorList>
            <person name="Zhang X.Y."/>
            <person name="Li G.W."/>
            <person name="Wang C.S."/>
            <person name="Zhang Y.J."/>
            <person name="Xu X.W."/>
            <person name="Li H."/>
            <person name="Liu A."/>
            <person name="Liu C."/>
            <person name="Xie B.B."/>
            <person name="Qin Q.L."/>
            <person name="Xu Z."/>
            <person name="Chen X.L."/>
            <person name="Zhou B.C."/>
            <person name="Zhang Y.Z."/>
        </authorList>
    </citation>
    <scope>NUCLEOTIDE SEQUENCE [LARGE SCALE GENOMIC DNA]</scope>
    <source>
        <strain evidence="10 11">P-1 km-3</strain>
    </source>
</reference>
<comment type="caution">
    <text evidence="10">The sequence shown here is derived from an EMBL/GenBank/DDBJ whole genome shotgun (WGS) entry which is preliminary data.</text>
</comment>
<feature type="transmembrane region" description="Helical" evidence="8">
    <location>
        <begin position="406"/>
        <end position="428"/>
    </location>
</feature>
<evidence type="ECO:0000256" key="3">
    <source>
        <dbReference type="ARBA" id="ARBA00022676"/>
    </source>
</evidence>
<protein>
    <submittedName>
        <fullName evidence="10">Glycosyltransferase family 39 protein</fullName>
    </submittedName>
</protein>
<dbReference type="GO" id="GO:0010041">
    <property type="term" value="P:response to iron(III) ion"/>
    <property type="evidence" value="ECO:0007669"/>
    <property type="project" value="TreeGrafter"/>
</dbReference>
<evidence type="ECO:0000256" key="8">
    <source>
        <dbReference type="SAM" id="Phobius"/>
    </source>
</evidence>
<gene>
    <name evidence="10" type="ORF">E5162_05240</name>
</gene>
<dbReference type="InterPro" id="IPR003342">
    <property type="entry name" value="ArnT-like_N"/>
</dbReference>
<evidence type="ECO:0000256" key="4">
    <source>
        <dbReference type="ARBA" id="ARBA00022679"/>
    </source>
</evidence>
<dbReference type="EMBL" id="SRXV01000001">
    <property type="protein sequence ID" value="TGY94951.1"/>
    <property type="molecule type" value="Genomic_DNA"/>
</dbReference>
<accession>A0A4S2HGR3</accession>
<dbReference type="GO" id="GO:0009103">
    <property type="term" value="P:lipopolysaccharide biosynthetic process"/>
    <property type="evidence" value="ECO:0007669"/>
    <property type="project" value="TreeGrafter"/>
</dbReference>
<dbReference type="GO" id="GO:0000030">
    <property type="term" value="F:mannosyltransferase activity"/>
    <property type="evidence" value="ECO:0007669"/>
    <property type="project" value="InterPro"/>
</dbReference>
<proteinExistence type="predicted"/>
<feature type="transmembrane region" description="Helical" evidence="8">
    <location>
        <begin position="374"/>
        <end position="394"/>
    </location>
</feature>
<evidence type="ECO:0000313" key="11">
    <source>
        <dbReference type="Proteomes" id="UP000305451"/>
    </source>
</evidence>
<keyword evidence="7 8" id="KW-0472">Membrane</keyword>
<feature type="transmembrane region" description="Helical" evidence="8">
    <location>
        <begin position="128"/>
        <end position="146"/>
    </location>
</feature>
<feature type="transmembrane region" description="Helical" evidence="8">
    <location>
        <begin position="311"/>
        <end position="329"/>
    </location>
</feature>
<name>A0A4S2HGR3_9PROT</name>
<feature type="transmembrane region" description="Helical" evidence="8">
    <location>
        <begin position="262"/>
        <end position="280"/>
    </location>
</feature>
<dbReference type="PANTHER" id="PTHR33908:SF3">
    <property type="entry name" value="UNDECAPRENYL PHOSPHATE-ALPHA-4-AMINO-4-DEOXY-L-ARABINOSE ARABINOSYL TRANSFERASE"/>
    <property type="match status" value="1"/>
</dbReference>
<feature type="transmembrane region" description="Helical" evidence="8">
    <location>
        <begin position="203"/>
        <end position="224"/>
    </location>
</feature>
<evidence type="ECO:0000256" key="6">
    <source>
        <dbReference type="ARBA" id="ARBA00022989"/>
    </source>
</evidence>
<keyword evidence="6 8" id="KW-1133">Transmembrane helix</keyword>
<dbReference type="PANTHER" id="PTHR33908">
    <property type="entry name" value="MANNOSYLTRANSFERASE YKCB-RELATED"/>
    <property type="match status" value="1"/>
</dbReference>
<evidence type="ECO:0000256" key="1">
    <source>
        <dbReference type="ARBA" id="ARBA00004651"/>
    </source>
</evidence>
<feature type="transmembrane region" description="Helical" evidence="8">
    <location>
        <begin position="158"/>
        <end position="191"/>
    </location>
</feature>
<evidence type="ECO:0000256" key="2">
    <source>
        <dbReference type="ARBA" id="ARBA00022475"/>
    </source>
</evidence>
<dbReference type="Proteomes" id="UP000305451">
    <property type="component" value="Unassembled WGS sequence"/>
</dbReference>
<keyword evidence="2" id="KW-1003">Cell membrane</keyword>
<evidence type="ECO:0000313" key="10">
    <source>
        <dbReference type="EMBL" id="TGY94951.1"/>
    </source>
</evidence>
<feature type="transmembrane region" description="Helical" evidence="8">
    <location>
        <begin position="341"/>
        <end position="368"/>
    </location>
</feature>
<keyword evidence="11" id="KW-1185">Reference proteome</keyword>
<organism evidence="10 11">
    <name type="scientific">Marinicauda pacifica</name>
    <dbReference type="NCBI Taxonomy" id="1133559"/>
    <lineage>
        <taxon>Bacteria</taxon>
        <taxon>Pseudomonadati</taxon>
        <taxon>Pseudomonadota</taxon>
        <taxon>Alphaproteobacteria</taxon>
        <taxon>Maricaulales</taxon>
        <taxon>Maricaulaceae</taxon>
        <taxon>Marinicauda</taxon>
    </lineage>
</organism>
<keyword evidence="3" id="KW-0328">Glycosyltransferase</keyword>
<dbReference type="GO" id="GO:0005886">
    <property type="term" value="C:plasma membrane"/>
    <property type="evidence" value="ECO:0007669"/>
    <property type="project" value="UniProtKB-SubCell"/>
</dbReference>
<feature type="transmembrane region" description="Helical" evidence="8">
    <location>
        <begin position="98"/>
        <end position="119"/>
    </location>
</feature>
<dbReference type="GO" id="GO:0006493">
    <property type="term" value="P:protein O-linked glycosylation"/>
    <property type="evidence" value="ECO:0007669"/>
    <property type="project" value="InterPro"/>
</dbReference>
<evidence type="ECO:0000256" key="7">
    <source>
        <dbReference type="ARBA" id="ARBA00023136"/>
    </source>
</evidence>
<comment type="subcellular location">
    <subcellularLocation>
        <location evidence="1">Cell membrane</location>
        <topology evidence="1">Multi-pass membrane protein</topology>
    </subcellularLocation>
</comment>
<feature type="transmembrane region" description="Helical" evidence="8">
    <location>
        <begin position="287"/>
        <end position="305"/>
    </location>
</feature>
<evidence type="ECO:0000259" key="9">
    <source>
        <dbReference type="Pfam" id="PF02366"/>
    </source>
</evidence>
<feature type="domain" description="ArnT-like N-terminal" evidence="9">
    <location>
        <begin position="19"/>
        <end position="222"/>
    </location>
</feature>
<dbReference type="AlphaFoldDB" id="A0A4S2HGR3"/>
<evidence type="ECO:0000256" key="5">
    <source>
        <dbReference type="ARBA" id="ARBA00022692"/>
    </source>
</evidence>
<dbReference type="OrthoDB" id="9810951at2"/>